<dbReference type="Pfam" id="PF12694">
    <property type="entry name" value="cpYpsA"/>
    <property type="match status" value="1"/>
</dbReference>
<dbReference type="AlphaFoldDB" id="A0A062Y1E8"/>
<dbReference type="Gene3D" id="3.40.50.450">
    <property type="match status" value="1"/>
</dbReference>
<proteinExistence type="predicted"/>
<reference evidence="1 2" key="1">
    <citation type="submission" date="2014-04" db="EMBL/GenBank/DDBJ databases">
        <title>The Genome Sequence of Thermoanaerobaculum aquaticum MP-01, The First Cultivated Group 23 Acidobacterium.</title>
        <authorList>
            <person name="Stamps B.W."/>
            <person name="Losey N.A."/>
            <person name="Lawson P.A."/>
            <person name="Stevenson B.S."/>
        </authorList>
    </citation>
    <scope>NUCLEOTIDE SEQUENCE [LARGE SCALE GENOMIC DNA]</scope>
    <source>
        <strain evidence="1 2">MP-01</strain>
    </source>
</reference>
<dbReference type="Proteomes" id="UP000027284">
    <property type="component" value="Unassembled WGS sequence"/>
</dbReference>
<gene>
    <name evidence="1" type="ORF">EG19_10615</name>
</gene>
<dbReference type="STRING" id="1312852.EG19_10615"/>
<sequence>MKVISGGQTGVDRAALDAAQALGIPCGGFCPRGRRAEDGRIPERYPLVELASSAYAARTRANVEAADATLVLVQGEPAGGTRLTIQWCQRLNKPHLVLSPLEVQALQKARDWFAAVRPDVLNVAGPRESQWPGGYQVAFDFLVRLFQSLRDSCPEPKRETREDEGP</sequence>
<dbReference type="SUPFAM" id="SSF102405">
    <property type="entry name" value="MCP/YpsA-like"/>
    <property type="match status" value="1"/>
</dbReference>
<organism evidence="1 2">
    <name type="scientific">Thermoanaerobaculum aquaticum</name>
    <dbReference type="NCBI Taxonomy" id="1312852"/>
    <lineage>
        <taxon>Bacteria</taxon>
        <taxon>Pseudomonadati</taxon>
        <taxon>Acidobacteriota</taxon>
        <taxon>Thermoanaerobaculia</taxon>
        <taxon>Thermoanaerobaculales</taxon>
        <taxon>Thermoanaerobaculaceae</taxon>
        <taxon>Thermoanaerobaculum</taxon>
    </lineage>
</organism>
<comment type="caution">
    <text evidence="1">The sequence shown here is derived from an EMBL/GenBank/DDBJ whole genome shotgun (WGS) entry which is preliminary data.</text>
</comment>
<evidence type="ECO:0008006" key="3">
    <source>
        <dbReference type="Google" id="ProtNLM"/>
    </source>
</evidence>
<keyword evidence="2" id="KW-1185">Reference proteome</keyword>
<evidence type="ECO:0000313" key="2">
    <source>
        <dbReference type="Proteomes" id="UP000027284"/>
    </source>
</evidence>
<evidence type="ECO:0000313" key="1">
    <source>
        <dbReference type="EMBL" id="KDA54605.1"/>
    </source>
</evidence>
<accession>A0A062Y1E8</accession>
<name>A0A062Y1E8_9BACT</name>
<dbReference type="InterPro" id="IPR024755">
    <property type="entry name" value="cpYpsA"/>
</dbReference>
<dbReference type="EMBL" id="JMFG01000006">
    <property type="protein sequence ID" value="KDA54605.1"/>
    <property type="molecule type" value="Genomic_DNA"/>
</dbReference>
<dbReference type="OrthoDB" id="283616at2"/>
<protein>
    <recommendedName>
        <fullName evidence="3">Molybdenum cofactor carrier</fullName>
    </recommendedName>
</protein>